<protein>
    <submittedName>
        <fullName evidence="6">Transposase and inactivated derivatives</fullName>
    </submittedName>
</protein>
<dbReference type="EMBL" id="LR134182">
    <property type="protein sequence ID" value="VEB43051.1"/>
    <property type="molecule type" value="Genomic_DNA"/>
</dbReference>
<evidence type="ECO:0000313" key="7">
    <source>
        <dbReference type="Proteomes" id="UP000275777"/>
    </source>
</evidence>
<evidence type="ECO:0000256" key="5">
    <source>
        <dbReference type="SAM" id="Phobius"/>
    </source>
</evidence>
<dbReference type="PANTHER" id="PTHR23508">
    <property type="entry name" value="CARBOXYLIC ACID TRANSPORTER PROTEIN HOMOLOG"/>
    <property type="match status" value="1"/>
</dbReference>
<gene>
    <name evidence="6" type="ORF">NCTC9695_03505</name>
</gene>
<evidence type="ECO:0000256" key="1">
    <source>
        <dbReference type="ARBA" id="ARBA00004141"/>
    </source>
</evidence>
<keyword evidence="3 5" id="KW-1133">Transmembrane helix</keyword>
<reference evidence="6 7" key="1">
    <citation type="submission" date="2018-12" db="EMBL/GenBank/DDBJ databases">
        <authorList>
            <consortium name="Pathogen Informatics"/>
        </authorList>
    </citation>
    <scope>NUCLEOTIDE SEQUENCE [LARGE SCALE GENOMIC DNA]</scope>
    <source>
        <strain evidence="6 7">NCTC9695</strain>
    </source>
</reference>
<proteinExistence type="predicted"/>
<dbReference type="GO" id="GO:0046943">
    <property type="term" value="F:carboxylic acid transmembrane transporter activity"/>
    <property type="evidence" value="ECO:0007669"/>
    <property type="project" value="TreeGrafter"/>
</dbReference>
<dbReference type="InterPro" id="IPR036259">
    <property type="entry name" value="MFS_trans_sf"/>
</dbReference>
<feature type="transmembrane region" description="Helical" evidence="5">
    <location>
        <begin position="12"/>
        <end position="28"/>
    </location>
</feature>
<sequence length="165" mass="17572">MGSLSEKIGRRNAITLAALFALPVLPLWRSPARRCRWPSALSDADIGAGRLGRDTAHLNEISPPAVRATFPGLVYQLGNLLASVNSPLQAHMAKTNGGDYGLAMAIVAGIVALAIAILIRFSHERRERRCKLTSRAYQDSNSSACRPTASCPASICPSGTADYRG</sequence>
<keyword evidence="4 5" id="KW-0472">Membrane</keyword>
<evidence type="ECO:0000256" key="3">
    <source>
        <dbReference type="ARBA" id="ARBA00022989"/>
    </source>
</evidence>
<dbReference type="GO" id="GO:0005886">
    <property type="term" value="C:plasma membrane"/>
    <property type="evidence" value="ECO:0007669"/>
    <property type="project" value="TreeGrafter"/>
</dbReference>
<comment type="subcellular location">
    <subcellularLocation>
        <location evidence="1">Membrane</location>
        <topology evidence="1">Multi-pass membrane protein</topology>
    </subcellularLocation>
</comment>
<dbReference type="AlphaFoldDB" id="A0A447TDZ2"/>
<dbReference type="Proteomes" id="UP000275777">
    <property type="component" value="Chromosome"/>
</dbReference>
<evidence type="ECO:0000313" key="6">
    <source>
        <dbReference type="EMBL" id="VEB43051.1"/>
    </source>
</evidence>
<keyword evidence="2 5" id="KW-0812">Transmembrane</keyword>
<name>A0A447TDZ2_CHRVL</name>
<dbReference type="PANTHER" id="PTHR23508:SF10">
    <property type="entry name" value="CARBOXYLIC ACID TRANSPORTER PROTEIN HOMOLOG"/>
    <property type="match status" value="1"/>
</dbReference>
<feature type="transmembrane region" description="Helical" evidence="5">
    <location>
        <begin position="100"/>
        <end position="119"/>
    </location>
</feature>
<evidence type="ECO:0000256" key="4">
    <source>
        <dbReference type="ARBA" id="ARBA00023136"/>
    </source>
</evidence>
<evidence type="ECO:0000256" key="2">
    <source>
        <dbReference type="ARBA" id="ARBA00022692"/>
    </source>
</evidence>
<dbReference type="SUPFAM" id="SSF103473">
    <property type="entry name" value="MFS general substrate transporter"/>
    <property type="match status" value="1"/>
</dbReference>
<accession>A0A447TDZ2</accession>
<organism evidence="6 7">
    <name type="scientific">Chromobacterium violaceum</name>
    <dbReference type="NCBI Taxonomy" id="536"/>
    <lineage>
        <taxon>Bacteria</taxon>
        <taxon>Pseudomonadati</taxon>
        <taxon>Pseudomonadota</taxon>
        <taxon>Betaproteobacteria</taxon>
        <taxon>Neisseriales</taxon>
        <taxon>Chromobacteriaceae</taxon>
        <taxon>Chromobacterium</taxon>
    </lineage>
</organism>